<feature type="chain" id="PRO_5009241689" description="PepSY domain-containing protein" evidence="2">
    <location>
        <begin position="20"/>
        <end position="153"/>
    </location>
</feature>
<dbReference type="EMBL" id="LT629690">
    <property type="protein sequence ID" value="SDF39202.1"/>
    <property type="molecule type" value="Genomic_DNA"/>
</dbReference>
<feature type="region of interest" description="Disordered" evidence="1">
    <location>
        <begin position="130"/>
        <end position="153"/>
    </location>
</feature>
<sequence length="153" mass="16369">MKKLVVPTVLMLASSVACYADADKKITEAQLPAAVRATAQRETSGAMVKGYLTEIERGARVYEVETMVSGHSRDLQISADGTLTEVEEEVPFDRLSASVKAGLMAKAKDAKIVKVESLTKRGKLVAYEGSTVKGSHHGEVQVGPDGQPLSHEE</sequence>
<accession>A0A1G7KPQ1</accession>
<organism evidence="3 4">
    <name type="scientific">Terriglobus roseus</name>
    <dbReference type="NCBI Taxonomy" id="392734"/>
    <lineage>
        <taxon>Bacteria</taxon>
        <taxon>Pseudomonadati</taxon>
        <taxon>Acidobacteriota</taxon>
        <taxon>Terriglobia</taxon>
        <taxon>Terriglobales</taxon>
        <taxon>Acidobacteriaceae</taxon>
        <taxon>Terriglobus</taxon>
    </lineage>
</organism>
<evidence type="ECO:0008006" key="5">
    <source>
        <dbReference type="Google" id="ProtNLM"/>
    </source>
</evidence>
<evidence type="ECO:0000313" key="3">
    <source>
        <dbReference type="EMBL" id="SDF39202.1"/>
    </source>
</evidence>
<name>A0A1G7KPQ1_9BACT</name>
<gene>
    <name evidence="3" type="ORF">SAMN05444167_2261</name>
</gene>
<evidence type="ECO:0000256" key="2">
    <source>
        <dbReference type="SAM" id="SignalP"/>
    </source>
</evidence>
<reference evidence="4" key="1">
    <citation type="submission" date="2016-10" db="EMBL/GenBank/DDBJ databases">
        <authorList>
            <person name="Varghese N."/>
            <person name="Submissions S."/>
        </authorList>
    </citation>
    <scope>NUCLEOTIDE SEQUENCE [LARGE SCALE GENOMIC DNA]</scope>
    <source>
        <strain evidence="4">GAS232</strain>
    </source>
</reference>
<protein>
    <recommendedName>
        <fullName evidence="5">PepSY domain-containing protein</fullName>
    </recommendedName>
</protein>
<dbReference type="Gene3D" id="3.10.450.360">
    <property type="match status" value="1"/>
</dbReference>
<dbReference type="SUPFAM" id="SSF160574">
    <property type="entry name" value="BT0923-like"/>
    <property type="match status" value="1"/>
</dbReference>
<dbReference type="OrthoDB" id="122156at2"/>
<dbReference type="Proteomes" id="UP000182427">
    <property type="component" value="Chromosome I"/>
</dbReference>
<dbReference type="PROSITE" id="PS51257">
    <property type="entry name" value="PROKAR_LIPOPROTEIN"/>
    <property type="match status" value="1"/>
</dbReference>
<keyword evidence="4" id="KW-1185">Reference proteome</keyword>
<dbReference type="AlphaFoldDB" id="A0A1G7KPQ1"/>
<keyword evidence="2" id="KW-0732">Signal</keyword>
<feature type="signal peptide" evidence="2">
    <location>
        <begin position="1"/>
        <end position="19"/>
    </location>
</feature>
<evidence type="ECO:0000313" key="4">
    <source>
        <dbReference type="Proteomes" id="UP000182427"/>
    </source>
</evidence>
<evidence type="ECO:0000256" key="1">
    <source>
        <dbReference type="SAM" id="MobiDB-lite"/>
    </source>
</evidence>
<proteinExistence type="predicted"/>